<dbReference type="InterPro" id="IPR038642">
    <property type="entry name" value="VioE_sf"/>
</dbReference>
<name>A0A1S1N583_9GAMM</name>
<proteinExistence type="predicted"/>
<protein>
    <submittedName>
        <fullName evidence="2">Violacein biosynthesis enzyme VioE</fullName>
    </submittedName>
</protein>
<dbReference type="Gene3D" id="2.50.20.30">
    <property type="match status" value="1"/>
</dbReference>
<dbReference type="RefSeq" id="WP_070992332.1">
    <property type="nucleotide sequence ID" value="NZ_CBCSHD010000007.1"/>
</dbReference>
<accession>A0A1S1N583</accession>
<dbReference type="InterPro" id="IPR019902">
    <property type="entry name" value="Violacein_biosynth_enz_VioE"/>
</dbReference>
<sequence length="201" mass="22843">MELNKLDKVPPRLPDNWSSSYISYWQPMLSEDDITSGYCWFDYTNNVCRIDGLFNPWSEAQKGHRLWMSEVMYPSSHESFKAKVAYTRAHTNMGSEFIESVLDDEVDVCHELILTQDVLLQCDAQFAGLHDVLGQSAEAWTFERPNGKGPATYYFAAGTNQLLRMVTGDPSVHASVRDFPNFNTLTIPASTFEVIKLKSLE</sequence>
<dbReference type="InterPro" id="IPR040857">
    <property type="entry name" value="VioE_dom"/>
</dbReference>
<dbReference type="NCBIfam" id="TIGR03650">
    <property type="entry name" value="violacein_E"/>
    <property type="match status" value="1"/>
</dbReference>
<evidence type="ECO:0000313" key="2">
    <source>
        <dbReference type="EMBL" id="OHU94815.1"/>
    </source>
</evidence>
<gene>
    <name evidence="2" type="ORF">BIW53_12355</name>
</gene>
<dbReference type="EMBL" id="MNAN01000032">
    <property type="protein sequence ID" value="OHU94815.1"/>
    <property type="molecule type" value="Genomic_DNA"/>
</dbReference>
<dbReference type="Pfam" id="PF18234">
    <property type="entry name" value="VioE"/>
    <property type="match status" value="1"/>
</dbReference>
<dbReference type="Proteomes" id="UP000180253">
    <property type="component" value="Unassembled WGS sequence"/>
</dbReference>
<dbReference type="STRING" id="327939.BIW53_12355"/>
<reference evidence="2 3" key="1">
    <citation type="submission" date="2016-10" db="EMBL/GenBank/DDBJ databases">
        <title>Pseudoalteromonas amylolytica sp. nov., isolated from the surface seawater.</title>
        <authorList>
            <person name="Wu Y.-H."/>
            <person name="Cheng H."/>
            <person name="Jin X.-B."/>
            <person name="Wang C.-S."/>
            <person name="Xu X.-W."/>
        </authorList>
    </citation>
    <scope>NUCLEOTIDE SEQUENCE [LARGE SCALE GENOMIC DNA]</scope>
    <source>
        <strain evidence="2 3">JCM 12483</strain>
    </source>
</reference>
<dbReference type="CDD" id="cd16330">
    <property type="entry name" value="LolA_VioE"/>
    <property type="match status" value="1"/>
</dbReference>
<dbReference type="AlphaFoldDB" id="A0A1S1N583"/>
<dbReference type="OrthoDB" id="8704761at2"/>
<feature type="domain" description="VioE" evidence="1">
    <location>
        <begin position="10"/>
        <end position="192"/>
    </location>
</feature>
<organism evidence="2 3">
    <name type="scientific">Pseudoalteromonas byunsanensis</name>
    <dbReference type="NCBI Taxonomy" id="327939"/>
    <lineage>
        <taxon>Bacteria</taxon>
        <taxon>Pseudomonadati</taxon>
        <taxon>Pseudomonadota</taxon>
        <taxon>Gammaproteobacteria</taxon>
        <taxon>Alteromonadales</taxon>
        <taxon>Pseudoalteromonadaceae</taxon>
        <taxon>Pseudoalteromonas</taxon>
    </lineage>
</organism>
<evidence type="ECO:0000259" key="1">
    <source>
        <dbReference type="Pfam" id="PF18234"/>
    </source>
</evidence>
<keyword evidence="3" id="KW-1185">Reference proteome</keyword>
<evidence type="ECO:0000313" key="3">
    <source>
        <dbReference type="Proteomes" id="UP000180253"/>
    </source>
</evidence>
<comment type="caution">
    <text evidence="2">The sequence shown here is derived from an EMBL/GenBank/DDBJ whole genome shotgun (WGS) entry which is preliminary data.</text>
</comment>